<evidence type="ECO:0000313" key="2">
    <source>
        <dbReference type="EMBL" id="MQM02670.1"/>
    </source>
</evidence>
<evidence type="ECO:0000313" key="3">
    <source>
        <dbReference type="Proteomes" id="UP000652761"/>
    </source>
</evidence>
<sequence>MRHLVHHVHPLSYGRREIMERSRSSSGRRRRGRRREPRRLLPRWRDTCEPSPWRVAMLLTSWIRLGAPTPTGRIRLERPTPADPSLRRDRESPDCADRAVCLRNRPLPAPCPLVGTHVRGTDSTRLWSTVVAELLDRCRCGLTRQWSFEDAEYLVVSGLAHIRRDYSLPINVDDDDDDDSDPEFTIATRTSRCSHAEEDDRRRGLGTSGSYLSRNDSRRSLPRSTSVRWTAGALGCGGRLSDVHNPTQDSMDRYLYRSRSIKQPSIKQALKGVKATAKATNGAIKGGEV</sequence>
<keyword evidence="3" id="KW-1185">Reference proteome</keyword>
<proteinExistence type="predicted"/>
<evidence type="ECO:0000256" key="1">
    <source>
        <dbReference type="SAM" id="MobiDB-lite"/>
    </source>
</evidence>
<reference evidence="2" key="1">
    <citation type="submission" date="2017-07" db="EMBL/GenBank/DDBJ databases">
        <title>Taro Niue Genome Assembly and Annotation.</title>
        <authorList>
            <person name="Atibalentja N."/>
            <person name="Keating K."/>
            <person name="Fields C.J."/>
        </authorList>
    </citation>
    <scope>NUCLEOTIDE SEQUENCE</scope>
    <source>
        <strain evidence="2">Niue_2</strain>
        <tissue evidence="2">Leaf</tissue>
    </source>
</reference>
<organism evidence="2 3">
    <name type="scientific">Colocasia esculenta</name>
    <name type="common">Wild taro</name>
    <name type="synonym">Arum esculentum</name>
    <dbReference type="NCBI Taxonomy" id="4460"/>
    <lineage>
        <taxon>Eukaryota</taxon>
        <taxon>Viridiplantae</taxon>
        <taxon>Streptophyta</taxon>
        <taxon>Embryophyta</taxon>
        <taxon>Tracheophyta</taxon>
        <taxon>Spermatophyta</taxon>
        <taxon>Magnoliopsida</taxon>
        <taxon>Liliopsida</taxon>
        <taxon>Araceae</taxon>
        <taxon>Aroideae</taxon>
        <taxon>Colocasieae</taxon>
        <taxon>Colocasia</taxon>
    </lineage>
</organism>
<feature type="region of interest" description="Disordered" evidence="1">
    <location>
        <begin position="170"/>
        <end position="224"/>
    </location>
</feature>
<feature type="compositionally biased region" description="Acidic residues" evidence="1">
    <location>
        <begin position="172"/>
        <end position="182"/>
    </location>
</feature>
<dbReference type="Proteomes" id="UP000652761">
    <property type="component" value="Unassembled WGS sequence"/>
</dbReference>
<name>A0A843WIM2_COLES</name>
<feature type="compositionally biased region" description="Basic residues" evidence="1">
    <location>
        <begin position="26"/>
        <end position="36"/>
    </location>
</feature>
<accession>A0A843WIM2</accession>
<protein>
    <submittedName>
        <fullName evidence="2">Uncharacterized protein</fullName>
    </submittedName>
</protein>
<feature type="compositionally biased region" description="Basic and acidic residues" evidence="1">
    <location>
        <begin position="194"/>
        <end position="203"/>
    </location>
</feature>
<feature type="region of interest" description="Disordered" evidence="1">
    <location>
        <begin position="15"/>
        <end position="36"/>
    </location>
</feature>
<comment type="caution">
    <text evidence="2">The sequence shown here is derived from an EMBL/GenBank/DDBJ whole genome shotgun (WGS) entry which is preliminary data.</text>
</comment>
<gene>
    <name evidence="2" type="ORF">Taro_035445</name>
</gene>
<dbReference type="EMBL" id="NMUH01002897">
    <property type="protein sequence ID" value="MQM02670.1"/>
    <property type="molecule type" value="Genomic_DNA"/>
</dbReference>
<dbReference type="AlphaFoldDB" id="A0A843WIM2"/>